<sequence length="70" mass="8129">MTRHKRTGFFHRGLTYGVVICLGLSEERRKASTTMSIQHSLVGQYTAVIMRSHRWVTTRMALMQRLGTYL</sequence>
<comment type="caution">
    <text evidence="1">The sequence shown here is derived from an EMBL/GenBank/DDBJ whole genome shotgun (WGS) entry which is preliminary data.</text>
</comment>
<organism evidence="1 2">
    <name type="scientific">Colletotrichum melonis</name>
    <dbReference type="NCBI Taxonomy" id="1209925"/>
    <lineage>
        <taxon>Eukaryota</taxon>
        <taxon>Fungi</taxon>
        <taxon>Dikarya</taxon>
        <taxon>Ascomycota</taxon>
        <taxon>Pezizomycotina</taxon>
        <taxon>Sordariomycetes</taxon>
        <taxon>Hypocreomycetidae</taxon>
        <taxon>Glomerellales</taxon>
        <taxon>Glomerellaceae</taxon>
        <taxon>Colletotrichum</taxon>
        <taxon>Colletotrichum acutatum species complex</taxon>
    </lineage>
</organism>
<reference evidence="1 2" key="1">
    <citation type="submission" date="2016-10" db="EMBL/GenBank/DDBJ databases">
        <title>The genome sequence of Colletotrichum fioriniae PJ7.</title>
        <authorList>
            <person name="Baroncelli R."/>
        </authorList>
    </citation>
    <scope>NUCLEOTIDE SEQUENCE [LARGE SCALE GENOMIC DNA]</scope>
    <source>
        <strain evidence="1">Col 31</strain>
    </source>
</reference>
<proteinExistence type="predicted"/>
<evidence type="ECO:0000313" key="2">
    <source>
        <dbReference type="Proteomes" id="UP001239795"/>
    </source>
</evidence>
<name>A0AAI9U0L7_9PEZI</name>
<dbReference type="AlphaFoldDB" id="A0AAI9U0L7"/>
<keyword evidence="2" id="KW-1185">Reference proteome</keyword>
<accession>A0AAI9U0L7</accession>
<dbReference type="EMBL" id="MLGG01000079">
    <property type="protein sequence ID" value="KAK1447530.1"/>
    <property type="molecule type" value="Genomic_DNA"/>
</dbReference>
<dbReference type="Proteomes" id="UP001239795">
    <property type="component" value="Unassembled WGS sequence"/>
</dbReference>
<gene>
    <name evidence="1" type="ORF">CMEL01_09369</name>
</gene>
<evidence type="ECO:0000313" key="1">
    <source>
        <dbReference type="EMBL" id="KAK1447530.1"/>
    </source>
</evidence>
<protein>
    <submittedName>
        <fullName evidence="1">Uncharacterized protein</fullName>
    </submittedName>
</protein>